<reference evidence="3" key="1">
    <citation type="submission" date="2017-09" db="EMBL/GenBank/DDBJ databases">
        <title>The Reconstruction of 2,631 Draft Metagenome-Assembled Genomes from the Global Oceans.</title>
        <authorList>
            <person name="Tully B.J."/>
            <person name="Graham E.D."/>
            <person name="Heidelberg J.F."/>
        </authorList>
    </citation>
    <scope>NUCLEOTIDE SEQUENCE [LARGE SCALE GENOMIC DNA]</scope>
</reference>
<accession>A0A2D6M027</accession>
<sequence>MVFVEKRKMKGKTQYYLVKSFREKGKVRKKSVFLGTDLNATQLGKLVEDAKVVLGEINFDKVLDGKEIGEFEKLKNRLGKQIREMDADSFYQHFLAEFTYDSNAIEGSSLTLQETTNVLFEEISPENKPMKHVQEAKNHKNAFDFVMALKQERLNNSIICRTQEKVVEKTLPKHLSDFGGKLRRSNVRVGTHIAPSYYSVPRKLGALIKWFNANNKKYHPIIVAAYFHSEFENIHPFVDGNGRTGRLLINFMLQNAGYPPITIFFKYRQKYYQALEKARKDKNLEPLIKIMEKCYQDMLKLYSPKV</sequence>
<dbReference type="Gene3D" id="1.10.3290.10">
    <property type="entry name" value="Fido-like domain"/>
    <property type="match status" value="1"/>
</dbReference>
<evidence type="ECO:0000259" key="1">
    <source>
        <dbReference type="PROSITE" id="PS51459"/>
    </source>
</evidence>
<comment type="caution">
    <text evidence="2">The sequence shown here is derived from an EMBL/GenBank/DDBJ whole genome shotgun (WGS) entry which is preliminary data.</text>
</comment>
<dbReference type="SUPFAM" id="SSF140931">
    <property type="entry name" value="Fic-like"/>
    <property type="match status" value="1"/>
</dbReference>
<dbReference type="InterPro" id="IPR036597">
    <property type="entry name" value="Fido-like_dom_sf"/>
</dbReference>
<dbReference type="Pfam" id="PF02661">
    <property type="entry name" value="Fic"/>
    <property type="match status" value="1"/>
</dbReference>
<name>A0A2D6M027_9ARCH</name>
<feature type="domain" description="Fido" evidence="1">
    <location>
        <begin position="154"/>
        <end position="293"/>
    </location>
</feature>
<proteinExistence type="predicted"/>
<dbReference type="AlphaFoldDB" id="A0A2D6M027"/>
<dbReference type="PANTHER" id="PTHR13504">
    <property type="entry name" value="FIDO DOMAIN-CONTAINING PROTEIN DDB_G0283145"/>
    <property type="match status" value="1"/>
</dbReference>
<dbReference type="PROSITE" id="PS51459">
    <property type="entry name" value="FIDO"/>
    <property type="match status" value="1"/>
</dbReference>
<dbReference type="InterPro" id="IPR040198">
    <property type="entry name" value="Fido_containing"/>
</dbReference>
<dbReference type="Proteomes" id="UP000226592">
    <property type="component" value="Unassembled WGS sequence"/>
</dbReference>
<dbReference type="PANTHER" id="PTHR13504:SF38">
    <property type="entry name" value="FIDO DOMAIN-CONTAINING PROTEIN"/>
    <property type="match status" value="1"/>
</dbReference>
<organism evidence="2 3">
    <name type="scientific">Candidatus Iainarchaeum sp</name>
    <dbReference type="NCBI Taxonomy" id="3101447"/>
    <lineage>
        <taxon>Archaea</taxon>
        <taxon>Candidatus Iainarchaeota</taxon>
        <taxon>Candidatus Iainarchaeia</taxon>
        <taxon>Candidatus Iainarchaeales</taxon>
        <taxon>Candidatus Iainarchaeaceae</taxon>
        <taxon>Candidatus Iainarchaeum</taxon>
    </lineage>
</organism>
<evidence type="ECO:0000313" key="2">
    <source>
        <dbReference type="EMBL" id="MAG21786.1"/>
    </source>
</evidence>
<protein>
    <recommendedName>
        <fullName evidence="1">Fido domain-containing protein</fullName>
    </recommendedName>
</protein>
<gene>
    <name evidence="2" type="ORF">CL943_00575</name>
</gene>
<evidence type="ECO:0000313" key="3">
    <source>
        <dbReference type="Proteomes" id="UP000226592"/>
    </source>
</evidence>
<dbReference type="InterPro" id="IPR003812">
    <property type="entry name" value="Fido"/>
</dbReference>
<dbReference type="EMBL" id="NZBU01000002">
    <property type="protein sequence ID" value="MAG21786.1"/>
    <property type="molecule type" value="Genomic_DNA"/>
</dbReference>